<dbReference type="EC" id="1.1.1.57" evidence="4"/>
<dbReference type="InterPro" id="IPR013118">
    <property type="entry name" value="Mannitol_DH_C"/>
</dbReference>
<evidence type="ECO:0000313" key="4">
    <source>
        <dbReference type="EMBL" id="BBF84329.1"/>
    </source>
</evidence>
<dbReference type="GO" id="GO:0008866">
    <property type="term" value="F:fructuronate reductase activity"/>
    <property type="evidence" value="ECO:0007669"/>
    <property type="project" value="UniProtKB-EC"/>
</dbReference>
<dbReference type="InterPro" id="IPR013328">
    <property type="entry name" value="6PGD_dom2"/>
</dbReference>
<dbReference type="InterPro" id="IPR013131">
    <property type="entry name" value="Mannitol_DH_N"/>
</dbReference>
<protein>
    <submittedName>
        <fullName evidence="4">D-mannonate oxidoreductase</fullName>
        <ecNumber evidence="4">1.1.1.57</ecNumber>
    </submittedName>
</protein>
<dbReference type="KEGG" id="amah:DLM_0676"/>
<accession>A0A3G9GC73</accession>
<keyword evidence="5" id="KW-1185">Reference proteome</keyword>
<dbReference type="InterPro" id="IPR000669">
    <property type="entry name" value="Mannitol_DH"/>
</dbReference>
<dbReference type="InterPro" id="IPR036291">
    <property type="entry name" value="NAD(P)-bd_dom_sf"/>
</dbReference>
<reference evidence="5" key="1">
    <citation type="journal article" date="2017" name="Biotechnol. Biofuels">
        <title>Evaluation of environmental bacterial communities as a factor affecting the growth of duckweed Lemna minor.</title>
        <authorList>
            <person name="Ishizawa H."/>
            <person name="Kuroda M."/>
            <person name="Morikawa M."/>
            <person name="Ike M."/>
        </authorList>
    </citation>
    <scope>NUCLEOTIDE SEQUENCE [LARGE SCALE GENOMIC DNA]</scope>
    <source>
        <strain evidence="5">H3</strain>
    </source>
</reference>
<name>A0A3G9GC73_9NEIS</name>
<reference evidence="4 5" key="2">
    <citation type="journal article" date="2017" name="Genome Announc.">
        <title>Draft genome sequence of Aquitalea magnusonii strain H3, a plant growth-promoting bacterium of duckweed Lemna minor.</title>
        <authorList>
            <person name="Ishizawa H."/>
            <person name="Kuroda M."/>
            <person name="Ike M."/>
        </authorList>
    </citation>
    <scope>NUCLEOTIDE SEQUENCE [LARGE SCALE GENOMIC DNA]</scope>
    <source>
        <strain evidence="4 5">H3</strain>
    </source>
</reference>
<feature type="domain" description="Mannitol dehydrogenase C-terminal" evidence="3">
    <location>
        <begin position="239"/>
        <end position="430"/>
    </location>
</feature>
<evidence type="ECO:0000256" key="1">
    <source>
        <dbReference type="ARBA" id="ARBA00023002"/>
    </source>
</evidence>
<dbReference type="SUPFAM" id="SSF48179">
    <property type="entry name" value="6-phosphogluconate dehydrogenase C-terminal domain-like"/>
    <property type="match status" value="1"/>
</dbReference>
<dbReference type="Pfam" id="PF08125">
    <property type="entry name" value="Mannitol_dh_C"/>
    <property type="match status" value="1"/>
</dbReference>
<proteinExistence type="predicted"/>
<dbReference type="AlphaFoldDB" id="A0A3G9GC73"/>
<dbReference type="EMBL" id="AP018823">
    <property type="protein sequence ID" value="BBF84329.1"/>
    <property type="molecule type" value="Genomic_DNA"/>
</dbReference>
<dbReference type="SUPFAM" id="SSF51735">
    <property type="entry name" value="NAD(P)-binding Rossmann-fold domains"/>
    <property type="match status" value="1"/>
</dbReference>
<reference evidence="5" key="3">
    <citation type="journal article" date="2017" name="Plant Physiol. Biochem.">
        <title>Differential oxidative and antioxidative response of duckweed Lemna minor toward plant growth promoting/inhibiting bacteria.</title>
        <authorList>
            <person name="Ishizawa H."/>
            <person name="Kuroda M."/>
            <person name="Morikawa M."/>
            <person name="Ike M."/>
        </authorList>
    </citation>
    <scope>NUCLEOTIDE SEQUENCE [LARGE SCALE GENOMIC DNA]</scope>
    <source>
        <strain evidence="5">H3</strain>
    </source>
</reference>
<dbReference type="PANTHER" id="PTHR43362:SF4">
    <property type="entry name" value="MANNITOL DEHYDROGENASE"/>
    <property type="match status" value="1"/>
</dbReference>
<dbReference type="Proteomes" id="UP000198290">
    <property type="component" value="Chromosome"/>
</dbReference>
<evidence type="ECO:0000313" key="5">
    <source>
        <dbReference type="Proteomes" id="UP000198290"/>
    </source>
</evidence>
<dbReference type="InterPro" id="IPR008927">
    <property type="entry name" value="6-PGluconate_DH-like_C_sf"/>
</dbReference>
<dbReference type="Pfam" id="PF01232">
    <property type="entry name" value="Mannitol_dh"/>
    <property type="match status" value="1"/>
</dbReference>
<gene>
    <name evidence="4" type="ORF">DLM_0676</name>
</gene>
<organism evidence="4 5">
    <name type="scientific">Aquitalea magnusonii</name>
    <dbReference type="NCBI Taxonomy" id="332411"/>
    <lineage>
        <taxon>Bacteria</taxon>
        <taxon>Pseudomonadati</taxon>
        <taxon>Pseudomonadota</taxon>
        <taxon>Betaproteobacteria</taxon>
        <taxon>Neisseriales</taxon>
        <taxon>Chromobacteriaceae</taxon>
        <taxon>Aquitalea</taxon>
    </lineage>
</organism>
<dbReference type="PRINTS" id="PR00084">
    <property type="entry name" value="MTLDHDRGNASE"/>
</dbReference>
<dbReference type="Gene3D" id="1.10.1040.10">
    <property type="entry name" value="N-(1-d-carboxylethyl)-l-norvaline Dehydrogenase, domain 2"/>
    <property type="match status" value="1"/>
</dbReference>
<evidence type="ECO:0000259" key="2">
    <source>
        <dbReference type="Pfam" id="PF01232"/>
    </source>
</evidence>
<dbReference type="Gene3D" id="3.40.50.720">
    <property type="entry name" value="NAD(P)-binding Rossmann-like Domain"/>
    <property type="match status" value="1"/>
</dbReference>
<dbReference type="InterPro" id="IPR050988">
    <property type="entry name" value="Mannitol_DH/Oxidoreductase"/>
</dbReference>
<keyword evidence="1 4" id="KW-0560">Oxidoreductase</keyword>
<evidence type="ECO:0000259" key="3">
    <source>
        <dbReference type="Pfam" id="PF08125"/>
    </source>
</evidence>
<feature type="domain" description="Mannitol dehydrogenase N-terminal" evidence="2">
    <location>
        <begin position="5"/>
        <end position="230"/>
    </location>
</feature>
<dbReference type="PANTHER" id="PTHR43362">
    <property type="entry name" value="MANNITOL DEHYDROGENASE DSF1-RELATED"/>
    <property type="match status" value="1"/>
</dbReference>
<sequence length="453" mass="49818">MAARHGSDWGYCEVSLSDSSGTIRALKQQDLLYSVSDIDGQGWHCRVVGIICQALSRTEDGLLAVLEALAHPELAIVTLTITEKGYCHSPATGQLQPDHPTILHDAAHPLQPQSAPAVLLAGLRLRRQRGLPAFTVLSCDNMPANGEITRRVLMQLAALQEDAEMVDWVAQHVACPSSMVDCIVPMVSDVSRSQIRAVLGGVDDPAGVTSEPFRQWVIEDHFPQGRPAWERVGVQLVADVSPFEEMKLRMLNGSHSFLAYLGYLAGYSHISDCMQDAALAQLVQHLMLQEQAVTLVNCPQPAEDYAARLLQRFRNPALQHRTWQIAMDGSQKLPQRLLDPIRIHLARGSRFDCLALGLAAWMYYVSGVDEQGRAIEVRDPLAAEISMLLQSRGPALSPVQALLQLEQVFATDLPRNEHFVALLSQYFHQLQQFGAKACAAQLCARLGYAVAVD</sequence>